<feature type="domain" description="Peptidase S26" evidence="4">
    <location>
        <begin position="50"/>
        <end position="225"/>
    </location>
</feature>
<feature type="signal peptide" evidence="3">
    <location>
        <begin position="1"/>
        <end position="37"/>
    </location>
</feature>
<evidence type="ECO:0000256" key="3">
    <source>
        <dbReference type="SAM" id="SignalP"/>
    </source>
</evidence>
<comment type="catalytic activity">
    <reaction evidence="2">
        <text>Cleavage of hydrophobic, N-terminal signal or leader sequences from secreted and periplasmic proteins.</text>
        <dbReference type="EC" id="3.4.21.89"/>
    </reaction>
</comment>
<dbReference type="CDD" id="cd06530">
    <property type="entry name" value="S26_SPase_I"/>
    <property type="match status" value="1"/>
</dbReference>
<dbReference type="Pfam" id="PF10502">
    <property type="entry name" value="Peptidase_S26"/>
    <property type="match status" value="1"/>
</dbReference>
<dbReference type="NCBIfam" id="TIGR02227">
    <property type="entry name" value="sigpep_I_bact"/>
    <property type="match status" value="1"/>
</dbReference>
<gene>
    <name evidence="5" type="primary">lepB</name>
    <name evidence="5" type="ORF">DLJ53_00375</name>
</gene>
<comment type="subcellular location">
    <subcellularLocation>
        <location evidence="2">Membrane</location>
        <topology evidence="2">Single-pass type II membrane protein</topology>
    </subcellularLocation>
</comment>
<keyword evidence="2" id="KW-0645">Protease</keyword>
<dbReference type="RefSeq" id="WP_111341288.1">
    <property type="nucleotide sequence ID" value="NZ_JAIWKD010000001.1"/>
</dbReference>
<dbReference type="PANTHER" id="PTHR43390">
    <property type="entry name" value="SIGNAL PEPTIDASE I"/>
    <property type="match status" value="1"/>
</dbReference>
<dbReference type="Gene3D" id="2.10.109.10">
    <property type="entry name" value="Umud Fragment, subunit A"/>
    <property type="match status" value="1"/>
</dbReference>
<dbReference type="EMBL" id="QHHQ01000001">
    <property type="protein sequence ID" value="RAI03029.1"/>
    <property type="molecule type" value="Genomic_DNA"/>
</dbReference>
<dbReference type="PRINTS" id="PR00727">
    <property type="entry name" value="LEADERPTASE"/>
</dbReference>
<accession>A0A8B2P344</accession>
<evidence type="ECO:0000256" key="2">
    <source>
        <dbReference type="RuleBase" id="RU362042"/>
    </source>
</evidence>
<evidence type="ECO:0000259" key="4">
    <source>
        <dbReference type="Pfam" id="PF10502"/>
    </source>
</evidence>
<dbReference type="InterPro" id="IPR036286">
    <property type="entry name" value="LexA/Signal_pep-like_sf"/>
</dbReference>
<dbReference type="InterPro" id="IPR006311">
    <property type="entry name" value="TAT_signal"/>
</dbReference>
<comment type="caution">
    <text evidence="5">The sequence shown here is derived from an EMBL/GenBank/DDBJ whole genome shotgun (WGS) entry which is preliminary data.</text>
</comment>
<dbReference type="OrthoDB" id="9815782at2"/>
<dbReference type="PROSITE" id="PS51318">
    <property type="entry name" value="TAT"/>
    <property type="match status" value="1"/>
</dbReference>
<keyword evidence="3" id="KW-0732">Signal</keyword>
<dbReference type="SUPFAM" id="SSF51306">
    <property type="entry name" value="LexA/Signal peptidase"/>
    <property type="match status" value="1"/>
</dbReference>
<dbReference type="AlphaFoldDB" id="A0A8B2P344"/>
<proteinExistence type="inferred from homology"/>
<dbReference type="GO" id="GO:0004252">
    <property type="term" value="F:serine-type endopeptidase activity"/>
    <property type="evidence" value="ECO:0007669"/>
    <property type="project" value="InterPro"/>
</dbReference>
<dbReference type="InterPro" id="IPR000223">
    <property type="entry name" value="Pept_S26A_signal_pept_1"/>
</dbReference>
<dbReference type="PANTHER" id="PTHR43390:SF14">
    <property type="entry name" value="SIGNAL PEPTIDASE I"/>
    <property type="match status" value="1"/>
</dbReference>
<dbReference type="GO" id="GO:0006465">
    <property type="term" value="P:signal peptide processing"/>
    <property type="evidence" value="ECO:0007669"/>
    <property type="project" value="InterPro"/>
</dbReference>
<organism evidence="5 6">
    <name type="scientific">Acuticoccus sediminis</name>
    <dbReference type="NCBI Taxonomy" id="2184697"/>
    <lineage>
        <taxon>Bacteria</taxon>
        <taxon>Pseudomonadati</taxon>
        <taxon>Pseudomonadota</taxon>
        <taxon>Alphaproteobacteria</taxon>
        <taxon>Hyphomicrobiales</taxon>
        <taxon>Amorphaceae</taxon>
        <taxon>Acuticoccus</taxon>
    </lineage>
</organism>
<keyword evidence="6" id="KW-1185">Reference proteome</keyword>
<dbReference type="InterPro" id="IPR019533">
    <property type="entry name" value="Peptidase_S26"/>
</dbReference>
<name>A0A8B2P344_9HYPH</name>
<evidence type="ECO:0000313" key="6">
    <source>
        <dbReference type="Proteomes" id="UP000249590"/>
    </source>
</evidence>
<keyword evidence="2" id="KW-0378">Hydrolase</keyword>
<dbReference type="Proteomes" id="UP000249590">
    <property type="component" value="Unassembled WGS sequence"/>
</dbReference>
<evidence type="ECO:0000256" key="1">
    <source>
        <dbReference type="ARBA" id="ARBA00019232"/>
    </source>
</evidence>
<protein>
    <recommendedName>
        <fullName evidence="1 2">Signal peptidase I</fullName>
        <ecNumber evidence="2">3.4.21.89</ecNumber>
    </recommendedName>
</protein>
<dbReference type="GO" id="GO:0009003">
    <property type="term" value="F:signal peptidase activity"/>
    <property type="evidence" value="ECO:0007669"/>
    <property type="project" value="UniProtKB-EC"/>
</dbReference>
<dbReference type="GO" id="GO:0016020">
    <property type="term" value="C:membrane"/>
    <property type="evidence" value="ECO:0007669"/>
    <property type="project" value="UniProtKB-SubCell"/>
</dbReference>
<dbReference type="EC" id="3.4.21.89" evidence="2"/>
<comment type="similarity">
    <text evidence="2">Belongs to the peptidase S26 family.</text>
</comment>
<reference evidence="5 6" key="1">
    <citation type="submission" date="2018-05" db="EMBL/GenBank/DDBJ databases">
        <title>Acuticoccus sediminis sp. nov., isolated from deep-sea sediment of Indian Ocean.</title>
        <authorList>
            <person name="Liu X."/>
            <person name="Lai Q."/>
            <person name="Du Y."/>
            <person name="Sun F."/>
            <person name="Zhang X."/>
            <person name="Wang S."/>
            <person name="Shao Z."/>
        </authorList>
    </citation>
    <scope>NUCLEOTIDE SEQUENCE [LARGE SCALE GENOMIC DNA]</scope>
    <source>
        <strain evidence="5 6">PTG4-2</strain>
    </source>
</reference>
<sequence>MTLPRRSLRRTAGKAASAALVGGAAMLAAAMVSPAGAQPCLCLTCVLGTGEAFRAGSVSMMPAIAPNACLVVSTTALAPGDIEPGDIVAYRRGGTDPTLYLTRIVATGGQTVRLRGGRVSIDGTAVKTEDIAPLVSPHVVAAERCPLPEGDACRVRRLRETLPNGASYEVLDLLVGGMFDDTPAIEVPEGQFFGLADNRDNGIDSRMQNGGPGFITLEEIVGRVTPASAVK</sequence>
<evidence type="ECO:0000313" key="5">
    <source>
        <dbReference type="EMBL" id="RAI03029.1"/>
    </source>
</evidence>
<feature type="chain" id="PRO_5032914743" description="Signal peptidase I" evidence="3">
    <location>
        <begin position="38"/>
        <end position="231"/>
    </location>
</feature>